<comment type="function">
    <text evidence="17 18">Catalyzes the last two sequential reactions in the de novo biosynthetic pathway for UDP-N-acetylglucosamine (UDP-GlcNAc). The C-terminal domain catalyzes the transfer of acetyl group from acetyl coenzyme A to glucosamine-1-phosphate (GlcN-1-P) to produce N-acetylglucosamine-1-phosphate (GlcNAc-1-P), which is converted into UDP-GlcNAc by the transfer of uridine 5-monophosphate (from uridine 5-triphosphate), a reaction catalyzed by the N-terminal domain.</text>
</comment>
<dbReference type="GO" id="GO:0071555">
    <property type="term" value="P:cell wall organization"/>
    <property type="evidence" value="ECO:0007669"/>
    <property type="project" value="UniProtKB-KW"/>
</dbReference>
<dbReference type="InterPro" id="IPR038009">
    <property type="entry name" value="GlmU_C_LbH"/>
</dbReference>
<evidence type="ECO:0000256" key="1">
    <source>
        <dbReference type="ARBA" id="ARBA00004496"/>
    </source>
</evidence>
<evidence type="ECO:0000256" key="2">
    <source>
        <dbReference type="ARBA" id="ARBA00007707"/>
    </source>
</evidence>
<comment type="catalytic activity">
    <reaction evidence="15 18">
        <text>alpha-D-glucosamine 1-phosphate + acetyl-CoA = N-acetyl-alpha-D-glucosamine 1-phosphate + CoA + H(+)</text>
        <dbReference type="Rhea" id="RHEA:13725"/>
        <dbReference type="ChEBI" id="CHEBI:15378"/>
        <dbReference type="ChEBI" id="CHEBI:57287"/>
        <dbReference type="ChEBI" id="CHEBI:57288"/>
        <dbReference type="ChEBI" id="CHEBI:57776"/>
        <dbReference type="ChEBI" id="CHEBI:58516"/>
        <dbReference type="EC" id="2.3.1.157"/>
    </reaction>
</comment>
<keyword evidence="11 18" id="KW-0573">Peptidoglycan synthesis</keyword>
<dbReference type="Gene3D" id="3.90.550.10">
    <property type="entry name" value="Spore Coat Polysaccharide Biosynthesis Protein SpsA, Chain A"/>
    <property type="match status" value="1"/>
</dbReference>
<dbReference type="Gene3D" id="2.160.10.10">
    <property type="entry name" value="Hexapeptide repeat proteins"/>
    <property type="match status" value="1"/>
</dbReference>
<dbReference type="InterPro" id="IPR005882">
    <property type="entry name" value="Bifunctional_GlmU"/>
</dbReference>
<feature type="binding site" evidence="18">
    <location>
        <position position="391"/>
    </location>
    <ligand>
        <name>acetyl-CoA</name>
        <dbReference type="ChEBI" id="CHEBI:57288"/>
    </ligand>
</feature>
<dbReference type="GO" id="GO:0009252">
    <property type="term" value="P:peptidoglycan biosynthetic process"/>
    <property type="evidence" value="ECO:0007669"/>
    <property type="project" value="UniProtKB-UniRule"/>
</dbReference>
<evidence type="ECO:0000256" key="7">
    <source>
        <dbReference type="ARBA" id="ARBA00022723"/>
    </source>
</evidence>
<dbReference type="GO" id="GO:0008360">
    <property type="term" value="P:regulation of cell shape"/>
    <property type="evidence" value="ECO:0007669"/>
    <property type="project" value="UniProtKB-KW"/>
</dbReference>
<organism evidence="20 21">
    <name type="scientific">Terrihabitans soli</name>
    <dbReference type="NCBI Taxonomy" id="708113"/>
    <lineage>
        <taxon>Bacteria</taxon>
        <taxon>Pseudomonadati</taxon>
        <taxon>Pseudomonadota</taxon>
        <taxon>Alphaproteobacteria</taxon>
        <taxon>Hyphomicrobiales</taxon>
        <taxon>Terrihabitans</taxon>
    </lineage>
</organism>
<dbReference type="UniPathway" id="UPA00973"/>
<evidence type="ECO:0000256" key="13">
    <source>
        <dbReference type="ARBA" id="ARBA00023315"/>
    </source>
</evidence>
<feature type="binding site" evidence="18">
    <location>
        <position position="319"/>
    </location>
    <ligand>
        <name>UDP-N-acetyl-alpha-D-glucosamine</name>
        <dbReference type="ChEBI" id="CHEBI:57705"/>
    </ligand>
</feature>
<evidence type="ECO:0000256" key="17">
    <source>
        <dbReference type="ARBA" id="ARBA00049628"/>
    </source>
</evidence>
<comment type="pathway">
    <text evidence="18">Bacterial outer membrane biogenesis; LPS lipid A biosynthesis.</text>
</comment>
<dbReference type="AlphaFoldDB" id="A0A6S6QPL5"/>
<feature type="binding site" evidence="18">
    <location>
        <position position="140"/>
    </location>
    <ligand>
        <name>UDP-N-acetyl-alpha-D-glucosamine</name>
        <dbReference type="ChEBI" id="CHEBI:57705"/>
    </ligand>
</feature>
<dbReference type="GO" id="GO:0009245">
    <property type="term" value="P:lipid A biosynthetic process"/>
    <property type="evidence" value="ECO:0007669"/>
    <property type="project" value="UniProtKB-UniRule"/>
</dbReference>
<dbReference type="PANTHER" id="PTHR43584">
    <property type="entry name" value="NUCLEOTIDYL TRANSFERASE"/>
    <property type="match status" value="1"/>
</dbReference>
<feature type="binding site" evidence="18">
    <location>
        <begin position="354"/>
        <end position="355"/>
    </location>
    <ligand>
        <name>acetyl-CoA</name>
        <dbReference type="ChEBI" id="CHEBI:57288"/>
    </ligand>
</feature>
<keyword evidence="7 18" id="KW-0479">Metal-binding</keyword>
<dbReference type="UniPathway" id="UPA00113">
    <property type="reaction ID" value="UER00532"/>
</dbReference>
<keyword evidence="8 18" id="KW-0677">Repeat</keyword>
<keyword evidence="21" id="KW-1185">Reference proteome</keyword>
<feature type="binding site" evidence="18">
    <location>
        <begin position="65"/>
        <end position="66"/>
    </location>
    <ligand>
        <name>UDP-N-acetyl-alpha-D-glucosamine</name>
        <dbReference type="ChEBI" id="CHEBI:57705"/>
    </ligand>
</feature>
<evidence type="ECO:0000256" key="18">
    <source>
        <dbReference type="HAMAP-Rule" id="MF_01631"/>
    </source>
</evidence>
<dbReference type="KEGG" id="tso:IZ6_16740"/>
<feature type="binding site" evidence="18">
    <location>
        <position position="60"/>
    </location>
    <ligand>
        <name>UDP-N-acetyl-alpha-D-glucosamine</name>
        <dbReference type="ChEBI" id="CHEBI:57705"/>
    </ligand>
</feature>
<evidence type="ECO:0000313" key="21">
    <source>
        <dbReference type="Proteomes" id="UP000515317"/>
    </source>
</evidence>
<dbReference type="InterPro" id="IPR001451">
    <property type="entry name" value="Hexapep"/>
</dbReference>
<sequence length="430" mass="45051">MKSAKPKVLHEAAGRSLVGHALSSALAAGASRLAAVIGPDRGDVAEEVRRYASTAQVFVQKERLGTAHAVLAARSALEQPADDILVLFADTPLVRPETLTRMREALSDGAAVAVLGFSASDPTGYGRLIVQNDELVAIREERDASADERKIGFCNAGLMALAGKHALELLQAVSNANAKREFYLTDVVGLARGLGLKTVALEADEAEVQGVNTRVQLASVEAQFQVRLRTAAMEDGATLIAPETVFLSADTKIGRDVLIEPNVFFGPGVTVEDGATIRANCHLEGAHVGKHVTIGPFARLRPGASLGEHTRIGNFVEIKNAVLDNDVKVNHLAYVGDAHVGADANIGAGAITCNYDGAQKHRTEIGAGAFVGVNVALVAPVEVGAGAYIGTGSVITKNVPADALAVARARQEVKEGWAAHRRAKNPKKKS</sequence>
<comment type="similarity">
    <text evidence="3 18">In the N-terminal section; belongs to the N-acetylglucosamine-1-phosphate uridyltransferase family.</text>
</comment>
<comment type="catalytic activity">
    <reaction evidence="16 18">
        <text>N-acetyl-alpha-D-glucosamine 1-phosphate + UTP + H(+) = UDP-N-acetyl-alpha-D-glucosamine + diphosphate</text>
        <dbReference type="Rhea" id="RHEA:13509"/>
        <dbReference type="ChEBI" id="CHEBI:15378"/>
        <dbReference type="ChEBI" id="CHEBI:33019"/>
        <dbReference type="ChEBI" id="CHEBI:46398"/>
        <dbReference type="ChEBI" id="CHEBI:57705"/>
        <dbReference type="ChEBI" id="CHEBI:57776"/>
        <dbReference type="EC" id="2.7.7.23"/>
    </reaction>
</comment>
<dbReference type="PANTHER" id="PTHR43584:SF3">
    <property type="entry name" value="BIFUNCTIONAL PROTEIN GLMU"/>
    <property type="match status" value="1"/>
</dbReference>
<feature type="binding site" evidence="18">
    <location>
        <position position="212"/>
    </location>
    <ligand>
        <name>UDP-N-acetyl-alpha-D-glucosamine</name>
        <dbReference type="ChEBI" id="CHEBI:57705"/>
    </ligand>
</feature>
<reference evidence="20 21" key="1">
    <citation type="submission" date="2020-08" db="EMBL/GenBank/DDBJ databases">
        <title>Genome sequence of Rhizobiales bacterium strain IZ6.</title>
        <authorList>
            <person name="Nakai R."/>
            <person name="Naganuma T."/>
        </authorList>
    </citation>
    <scope>NUCLEOTIDE SEQUENCE [LARGE SCALE GENOMIC DNA]</scope>
    <source>
        <strain evidence="20 21">IZ6</strain>
    </source>
</reference>
<evidence type="ECO:0000256" key="5">
    <source>
        <dbReference type="ARBA" id="ARBA00022679"/>
    </source>
</evidence>
<dbReference type="InterPro" id="IPR011004">
    <property type="entry name" value="Trimer_LpxA-like_sf"/>
</dbReference>
<keyword evidence="14 18" id="KW-0961">Cell wall biogenesis/degradation</keyword>
<evidence type="ECO:0000313" key="20">
    <source>
        <dbReference type="EMBL" id="BCJ90939.1"/>
    </source>
</evidence>
<feature type="region of interest" description="N-acetyltransferase" evidence="18">
    <location>
        <begin position="236"/>
        <end position="430"/>
    </location>
</feature>
<comment type="similarity">
    <text evidence="2 18">In the C-terminal section; belongs to the transferase hexapeptide repeat family.</text>
</comment>
<dbReference type="SUPFAM" id="SSF51161">
    <property type="entry name" value="Trimeric LpxA-like enzymes"/>
    <property type="match status" value="1"/>
</dbReference>
<dbReference type="GO" id="GO:0016020">
    <property type="term" value="C:membrane"/>
    <property type="evidence" value="ECO:0007669"/>
    <property type="project" value="GOC"/>
</dbReference>
<dbReference type="InterPro" id="IPR029044">
    <property type="entry name" value="Nucleotide-diphossugar_trans"/>
</dbReference>
<dbReference type="GO" id="GO:0003977">
    <property type="term" value="F:UDP-N-acetylglucosamine diphosphorylase activity"/>
    <property type="evidence" value="ECO:0007669"/>
    <property type="project" value="UniProtKB-UniRule"/>
</dbReference>
<dbReference type="GO" id="GO:0006048">
    <property type="term" value="P:UDP-N-acetylglucosamine biosynthetic process"/>
    <property type="evidence" value="ECO:0007669"/>
    <property type="project" value="UniProtKB-UniPathway"/>
</dbReference>
<feature type="binding site" evidence="18">
    <location>
        <position position="345"/>
    </location>
    <ligand>
        <name>UDP-N-acetyl-alpha-D-glucosamine</name>
        <dbReference type="ChEBI" id="CHEBI:57705"/>
    </ligand>
</feature>
<comment type="pathway">
    <text evidence="18">Nucleotide-sugar biosynthesis; UDP-N-acetyl-alpha-D-glucosamine biosynthesis; UDP-N-acetyl-alpha-D-glucosamine from N-acetyl-alpha-D-glucosamine 1-phosphate: step 1/1.</text>
</comment>
<accession>A0A6S6QPL5</accession>
<feature type="binding site" evidence="18">
    <location>
        <position position="301"/>
    </location>
    <ligand>
        <name>UDP-N-acetyl-alpha-D-glucosamine</name>
        <dbReference type="ChEBI" id="CHEBI:57705"/>
    </ligand>
</feature>
<keyword evidence="9 18" id="KW-0460">Magnesium</keyword>
<feature type="region of interest" description="Pyrophosphorylase" evidence="18">
    <location>
        <begin position="1"/>
        <end position="214"/>
    </location>
</feature>
<feature type="binding site" evidence="18">
    <location>
        <position position="212"/>
    </location>
    <ligand>
        <name>Mg(2+)</name>
        <dbReference type="ChEBI" id="CHEBI:18420"/>
    </ligand>
</feature>
<proteinExistence type="inferred from homology"/>
<feature type="binding site" evidence="18">
    <location>
        <position position="348"/>
    </location>
    <ligand>
        <name>acetyl-CoA</name>
        <dbReference type="ChEBI" id="CHEBI:57288"/>
    </ligand>
</feature>
<evidence type="ECO:0000256" key="9">
    <source>
        <dbReference type="ARBA" id="ARBA00022842"/>
    </source>
</evidence>
<evidence type="ECO:0000259" key="19">
    <source>
        <dbReference type="Pfam" id="PF12804"/>
    </source>
</evidence>
<evidence type="ECO:0000256" key="10">
    <source>
        <dbReference type="ARBA" id="ARBA00022960"/>
    </source>
</evidence>
<dbReference type="NCBIfam" id="NF010933">
    <property type="entry name" value="PRK14353.1"/>
    <property type="match status" value="1"/>
</dbReference>
<feature type="binding site" evidence="18">
    <location>
        <position position="408"/>
    </location>
    <ligand>
        <name>acetyl-CoA</name>
        <dbReference type="ChEBI" id="CHEBI:57288"/>
    </ligand>
</feature>
<evidence type="ECO:0000256" key="4">
    <source>
        <dbReference type="ARBA" id="ARBA00022490"/>
    </source>
</evidence>
<evidence type="ECO:0000256" key="15">
    <source>
        <dbReference type="ARBA" id="ARBA00048247"/>
    </source>
</evidence>
<dbReference type="NCBIfam" id="TIGR01173">
    <property type="entry name" value="glmU"/>
    <property type="match status" value="1"/>
</dbReference>
<dbReference type="InterPro" id="IPR050065">
    <property type="entry name" value="GlmU-like"/>
</dbReference>
<feature type="binding site" evidence="18">
    <location>
        <position position="334"/>
    </location>
    <ligand>
        <name>UDP-N-acetyl-alpha-D-glucosamine</name>
        <dbReference type="ChEBI" id="CHEBI:57705"/>
    </ligand>
</feature>
<gene>
    <name evidence="18 20" type="primary">glmU</name>
    <name evidence="20" type="ORF">IZ6_16740</name>
</gene>
<keyword evidence="13 18" id="KW-0012">Acyltransferase</keyword>
<dbReference type="PROSITE" id="PS00101">
    <property type="entry name" value="HEXAPEP_TRANSFERASES"/>
    <property type="match status" value="2"/>
</dbReference>
<dbReference type="Proteomes" id="UP000515317">
    <property type="component" value="Chromosome"/>
</dbReference>
<dbReference type="EC" id="2.3.1.157" evidence="18"/>
<evidence type="ECO:0000256" key="3">
    <source>
        <dbReference type="ARBA" id="ARBA00007947"/>
    </source>
</evidence>
<protein>
    <recommendedName>
        <fullName evidence="18">Bifunctional protein GlmU</fullName>
    </recommendedName>
    <domain>
        <recommendedName>
            <fullName evidence="18">UDP-N-acetylglucosamine pyrophosphorylase</fullName>
            <ecNumber evidence="18">2.7.7.23</ecNumber>
        </recommendedName>
        <alternativeName>
            <fullName evidence="18">N-acetylglucosamine-1-phosphate uridyltransferase</fullName>
        </alternativeName>
    </domain>
    <domain>
        <recommendedName>
            <fullName evidence="18">Glucosamine-1-phosphate N-acetyltransferase</fullName>
            <ecNumber evidence="18">2.3.1.157</ecNumber>
        </recommendedName>
    </domain>
</protein>
<evidence type="ECO:0000256" key="12">
    <source>
        <dbReference type="ARBA" id="ARBA00023268"/>
    </source>
</evidence>
<keyword evidence="6 18" id="KW-0548">Nucleotidyltransferase</keyword>
<dbReference type="GO" id="GO:0000287">
    <property type="term" value="F:magnesium ion binding"/>
    <property type="evidence" value="ECO:0007669"/>
    <property type="project" value="UniProtKB-UniRule"/>
</dbReference>
<feature type="binding site" evidence="18">
    <location>
        <position position="90"/>
    </location>
    <ligand>
        <name>Mg(2+)</name>
        <dbReference type="ChEBI" id="CHEBI:18420"/>
    </ligand>
</feature>
<keyword evidence="10 18" id="KW-0133">Cell shape</keyword>
<evidence type="ECO:0000256" key="14">
    <source>
        <dbReference type="ARBA" id="ARBA00023316"/>
    </source>
</evidence>
<evidence type="ECO:0000256" key="11">
    <source>
        <dbReference type="ARBA" id="ARBA00022984"/>
    </source>
</evidence>
<dbReference type="GO" id="GO:0000902">
    <property type="term" value="P:cell morphogenesis"/>
    <property type="evidence" value="ECO:0007669"/>
    <property type="project" value="UniProtKB-UniRule"/>
</dbReference>
<dbReference type="CDD" id="cd03353">
    <property type="entry name" value="LbH_GlmU_C"/>
    <property type="match status" value="1"/>
</dbReference>
<evidence type="ECO:0000256" key="16">
    <source>
        <dbReference type="ARBA" id="ARBA00048493"/>
    </source>
</evidence>
<comment type="pathway">
    <text evidence="18">Nucleotide-sugar biosynthesis; UDP-N-acetyl-alpha-D-glucosamine biosynthesis; N-acetyl-alpha-D-glucosamine 1-phosphate from alpha-D-glucosamine 6-phosphate (route II): step 2/2.</text>
</comment>
<dbReference type="SUPFAM" id="SSF53448">
    <property type="entry name" value="Nucleotide-diphospho-sugar transferases"/>
    <property type="match status" value="1"/>
</dbReference>
<feature type="active site" description="Proton acceptor" evidence="18">
    <location>
        <position position="331"/>
    </location>
</feature>
<comment type="cofactor">
    <cofactor evidence="18">
        <name>Mg(2+)</name>
        <dbReference type="ChEBI" id="CHEBI:18420"/>
    </cofactor>
    <text evidence="18">Binds 1 Mg(2+) ion per subunit.</text>
</comment>
<dbReference type="EC" id="2.7.7.23" evidence="18"/>
<keyword evidence="12 18" id="KW-0511">Multifunctional enzyme</keyword>
<dbReference type="GO" id="GO:0005737">
    <property type="term" value="C:cytoplasm"/>
    <property type="evidence" value="ECO:0007669"/>
    <property type="project" value="UniProtKB-SubCell"/>
</dbReference>
<evidence type="ECO:0000256" key="8">
    <source>
        <dbReference type="ARBA" id="ARBA00022737"/>
    </source>
</evidence>
<comment type="subunit">
    <text evidence="18">Homotrimer.</text>
</comment>
<dbReference type="InterPro" id="IPR025877">
    <property type="entry name" value="MobA-like_NTP_Trfase"/>
</dbReference>
<dbReference type="HAMAP" id="MF_01631">
    <property type="entry name" value="GlmU"/>
    <property type="match status" value="1"/>
</dbReference>
<feature type="binding site" evidence="18">
    <location>
        <position position="7"/>
    </location>
    <ligand>
        <name>UDP-N-acetyl-alpha-D-glucosamine</name>
        <dbReference type="ChEBI" id="CHEBI:57705"/>
    </ligand>
</feature>
<feature type="domain" description="MobA-like NTP transferase" evidence="19">
    <location>
        <begin position="5"/>
        <end position="131"/>
    </location>
</feature>
<dbReference type="Pfam" id="PF12804">
    <property type="entry name" value="NTP_transf_3"/>
    <property type="match status" value="1"/>
</dbReference>
<dbReference type="InterPro" id="IPR018357">
    <property type="entry name" value="Hexapep_transf_CS"/>
</dbReference>
<dbReference type="GO" id="GO:0019134">
    <property type="term" value="F:glucosamine-1-phosphate N-acetyltransferase activity"/>
    <property type="evidence" value="ECO:0007669"/>
    <property type="project" value="UniProtKB-UniRule"/>
</dbReference>
<keyword evidence="4 18" id="KW-0963">Cytoplasm</keyword>
<feature type="region of interest" description="Linker" evidence="18">
    <location>
        <begin position="215"/>
        <end position="235"/>
    </location>
</feature>
<feature type="binding site" evidence="18">
    <location>
        <position position="155"/>
    </location>
    <ligand>
        <name>UDP-N-acetyl-alpha-D-glucosamine</name>
        <dbReference type="ChEBI" id="CHEBI:57705"/>
    </ligand>
</feature>
<comment type="subcellular location">
    <subcellularLocation>
        <location evidence="1 18">Cytoplasm</location>
    </subcellularLocation>
</comment>
<dbReference type="Pfam" id="PF00132">
    <property type="entry name" value="Hexapep"/>
    <property type="match status" value="3"/>
</dbReference>
<dbReference type="EMBL" id="AP023361">
    <property type="protein sequence ID" value="BCJ90939.1"/>
    <property type="molecule type" value="Genomic_DNA"/>
</dbReference>
<feature type="binding site" evidence="18">
    <location>
        <position position="126"/>
    </location>
    <ligand>
        <name>UDP-N-acetyl-alpha-D-glucosamine</name>
        <dbReference type="ChEBI" id="CHEBI:57705"/>
    </ligand>
</feature>
<name>A0A6S6QPL5_9HYPH</name>
<comment type="caution">
    <text evidence="18">Lacks conserved residue(s) required for the propagation of feature annotation.</text>
</comment>
<evidence type="ECO:0000256" key="6">
    <source>
        <dbReference type="ARBA" id="ARBA00022695"/>
    </source>
</evidence>
<keyword evidence="5 18" id="KW-0808">Transferase</keyword>